<reference evidence="3" key="1">
    <citation type="journal article" date="2019" name="Int. J. Syst. Evol. Microbiol.">
        <title>The Global Catalogue of Microorganisms (GCM) 10K type strain sequencing project: providing services to taxonomists for standard genome sequencing and annotation.</title>
        <authorList>
            <consortium name="The Broad Institute Genomics Platform"/>
            <consortium name="The Broad Institute Genome Sequencing Center for Infectious Disease"/>
            <person name="Wu L."/>
            <person name="Ma J."/>
        </authorList>
    </citation>
    <scope>NUCLEOTIDE SEQUENCE [LARGE SCALE GENOMIC DNA]</scope>
    <source>
        <strain evidence="3">CGMCC 4.7330</strain>
    </source>
</reference>
<proteinExistence type="predicted"/>
<protein>
    <submittedName>
        <fullName evidence="2">Uncharacterized protein</fullName>
    </submittedName>
</protein>
<feature type="region of interest" description="Disordered" evidence="1">
    <location>
        <begin position="1"/>
        <end position="26"/>
    </location>
</feature>
<feature type="compositionally biased region" description="Basic and acidic residues" evidence="1">
    <location>
        <begin position="7"/>
        <end position="16"/>
    </location>
</feature>
<dbReference type="EMBL" id="JBHSAX010000014">
    <property type="protein sequence ID" value="MFC3963456.1"/>
    <property type="molecule type" value="Genomic_DNA"/>
</dbReference>
<organism evidence="2 3">
    <name type="scientific">Nocardia jiangsuensis</name>
    <dbReference type="NCBI Taxonomy" id="1691563"/>
    <lineage>
        <taxon>Bacteria</taxon>
        <taxon>Bacillati</taxon>
        <taxon>Actinomycetota</taxon>
        <taxon>Actinomycetes</taxon>
        <taxon>Mycobacteriales</taxon>
        <taxon>Nocardiaceae</taxon>
        <taxon>Nocardia</taxon>
    </lineage>
</organism>
<sequence>MENQPDGAERARRDSQGDATRTYRCTEAPPALHRWDASSVLSQHAGDDPARCLPYAAALARLSTPLA</sequence>
<evidence type="ECO:0000256" key="1">
    <source>
        <dbReference type="SAM" id="MobiDB-lite"/>
    </source>
</evidence>
<keyword evidence="3" id="KW-1185">Reference proteome</keyword>
<name>A0ABV8DV47_9NOCA</name>
<dbReference type="RefSeq" id="WP_378613203.1">
    <property type="nucleotide sequence ID" value="NZ_JBHSAX010000014.1"/>
</dbReference>
<comment type="caution">
    <text evidence="2">The sequence shown here is derived from an EMBL/GenBank/DDBJ whole genome shotgun (WGS) entry which is preliminary data.</text>
</comment>
<evidence type="ECO:0000313" key="2">
    <source>
        <dbReference type="EMBL" id="MFC3963456.1"/>
    </source>
</evidence>
<gene>
    <name evidence="2" type="ORF">ACFO0B_15805</name>
</gene>
<dbReference type="Proteomes" id="UP001595696">
    <property type="component" value="Unassembled WGS sequence"/>
</dbReference>
<evidence type="ECO:0000313" key="3">
    <source>
        <dbReference type="Proteomes" id="UP001595696"/>
    </source>
</evidence>
<accession>A0ABV8DV47</accession>